<feature type="compositionally biased region" description="Basic and acidic residues" evidence="1">
    <location>
        <begin position="218"/>
        <end position="232"/>
    </location>
</feature>
<feature type="compositionally biased region" description="Basic residues" evidence="1">
    <location>
        <begin position="1"/>
        <end position="17"/>
    </location>
</feature>
<feature type="compositionally biased region" description="Basic and acidic residues" evidence="1">
    <location>
        <begin position="18"/>
        <end position="52"/>
    </location>
</feature>
<feature type="non-terminal residue" evidence="2">
    <location>
        <position position="262"/>
    </location>
</feature>
<dbReference type="EMBL" id="CADCVS010000280">
    <property type="protein sequence ID" value="CAA9504755.1"/>
    <property type="molecule type" value="Genomic_DNA"/>
</dbReference>
<protein>
    <submittedName>
        <fullName evidence="2">Uncharacterized protein</fullName>
    </submittedName>
</protein>
<feature type="non-terminal residue" evidence="2">
    <location>
        <position position="1"/>
    </location>
</feature>
<evidence type="ECO:0000313" key="2">
    <source>
        <dbReference type="EMBL" id="CAA9504755.1"/>
    </source>
</evidence>
<feature type="region of interest" description="Disordered" evidence="1">
    <location>
        <begin position="144"/>
        <end position="165"/>
    </location>
</feature>
<accession>A0A6J4STE6</accession>
<organism evidence="2">
    <name type="scientific">uncultured Solirubrobacteraceae bacterium</name>
    <dbReference type="NCBI Taxonomy" id="1162706"/>
    <lineage>
        <taxon>Bacteria</taxon>
        <taxon>Bacillati</taxon>
        <taxon>Actinomycetota</taxon>
        <taxon>Thermoleophilia</taxon>
        <taxon>Solirubrobacterales</taxon>
        <taxon>Solirubrobacteraceae</taxon>
        <taxon>environmental samples</taxon>
    </lineage>
</organism>
<proteinExistence type="predicted"/>
<feature type="region of interest" description="Disordered" evidence="1">
    <location>
        <begin position="1"/>
        <end position="90"/>
    </location>
</feature>
<gene>
    <name evidence="2" type="ORF">AVDCRST_MAG30-2133</name>
</gene>
<sequence>DRGGRRPRGAGGRRARAPRAERAVPPRAAPDADLRAPPHAPRGDHERDERRAGAARLPRHRLLHRVHRPRDAAAGRAARGPHDGHRPRLGHRVRLLRPAARRARAPHEPRAGTAGGDAVPVAPAVRLLPARRADLRGALPRRVRRGGRHGRARGDHRGGDRRPVVGDRAAHGLALAAAVDLPVRLRLPVHGARVLPARAALRRAARRVRVQPAHLRRRGDPRAAHRLGDRRPAARGGGGRRPRGDLDRHRHRRAQGAPAHAM</sequence>
<feature type="compositionally biased region" description="Basic and acidic residues" evidence="1">
    <location>
        <begin position="152"/>
        <end position="165"/>
    </location>
</feature>
<feature type="compositionally biased region" description="Basic residues" evidence="1">
    <location>
        <begin position="203"/>
        <end position="217"/>
    </location>
</feature>
<reference evidence="2" key="1">
    <citation type="submission" date="2020-02" db="EMBL/GenBank/DDBJ databases">
        <authorList>
            <person name="Meier V. D."/>
        </authorList>
    </citation>
    <scope>NUCLEOTIDE SEQUENCE</scope>
    <source>
        <strain evidence="2">AVDCRST_MAG30</strain>
    </source>
</reference>
<dbReference type="AlphaFoldDB" id="A0A6J4STE6"/>
<feature type="region of interest" description="Disordered" evidence="1">
    <location>
        <begin position="203"/>
        <end position="262"/>
    </location>
</feature>
<name>A0A6J4STE6_9ACTN</name>
<feature type="compositionally biased region" description="Basic residues" evidence="1">
    <location>
        <begin position="57"/>
        <end position="68"/>
    </location>
</feature>
<evidence type="ECO:0000256" key="1">
    <source>
        <dbReference type="SAM" id="MobiDB-lite"/>
    </source>
</evidence>